<dbReference type="SUPFAM" id="SSF52402">
    <property type="entry name" value="Adenine nucleotide alpha hydrolases-like"/>
    <property type="match status" value="1"/>
</dbReference>
<evidence type="ECO:0000313" key="2">
    <source>
        <dbReference type="Proteomes" id="UP000625283"/>
    </source>
</evidence>
<gene>
    <name evidence="1" type="ORF">JKG61_16040</name>
</gene>
<reference evidence="1 2" key="1">
    <citation type="submission" date="2021-01" db="EMBL/GenBank/DDBJ databases">
        <title>C459-1 draft genome sequence.</title>
        <authorList>
            <person name="Zhang X.-F."/>
        </authorList>
    </citation>
    <scope>NUCLEOTIDE SEQUENCE [LARGE SCALE GENOMIC DNA]</scope>
    <source>
        <strain evidence="2">C459-1</strain>
    </source>
</reference>
<evidence type="ECO:0008006" key="3">
    <source>
        <dbReference type="Google" id="ProtNLM"/>
    </source>
</evidence>
<organism evidence="1 2">
    <name type="scientific">Sphingobacterium faecale</name>
    <dbReference type="NCBI Taxonomy" id="2803775"/>
    <lineage>
        <taxon>Bacteria</taxon>
        <taxon>Pseudomonadati</taxon>
        <taxon>Bacteroidota</taxon>
        <taxon>Sphingobacteriia</taxon>
        <taxon>Sphingobacteriales</taxon>
        <taxon>Sphingobacteriaceae</taxon>
        <taxon>Sphingobacterium</taxon>
    </lineage>
</organism>
<comment type="caution">
    <text evidence="1">The sequence shown here is derived from an EMBL/GenBank/DDBJ whole genome shotgun (WGS) entry which is preliminary data.</text>
</comment>
<dbReference type="Gene3D" id="3.40.50.620">
    <property type="entry name" value="HUPs"/>
    <property type="match status" value="1"/>
</dbReference>
<dbReference type="Proteomes" id="UP000625283">
    <property type="component" value="Unassembled WGS sequence"/>
</dbReference>
<dbReference type="InterPro" id="IPR014729">
    <property type="entry name" value="Rossmann-like_a/b/a_fold"/>
</dbReference>
<keyword evidence="2" id="KW-1185">Reference proteome</keyword>
<evidence type="ECO:0000313" key="1">
    <source>
        <dbReference type="EMBL" id="MBL1410266.1"/>
    </source>
</evidence>
<accession>A0ABS1R6E0</accession>
<proteinExistence type="predicted"/>
<protein>
    <recommendedName>
        <fullName evidence="3">Asparagine synthase</fullName>
    </recommendedName>
</protein>
<dbReference type="RefSeq" id="WP_202103968.1">
    <property type="nucleotide sequence ID" value="NZ_JAERTY010000009.1"/>
</dbReference>
<sequence length="454" mass="52445">MEIARGNWVGFDTVFYNESTGKHSLSINEVIDFSNLEIDPEGLAAYLDFGYCVFGRTPVKHVHYLLPHQALKKIDGKLAVEEGTDTTLAYLDKEIHEEDVLELLRQRVQHWESSFTEDILIPTSGGFDSRLLNLLVADKSRIHAYTYGTSNNQGRSREVVYAKELATRLGIHWQRVDLGSFNGYQNDWFDLFGCSVGAVGTYHMEFFDKIQSLEKGKPLHMLSGIIGDAWAGAVAVRPITALADYKILGHTHQMTADSQRATGVDYRNLIESVYDKQKDLLREPKYRIITAMRTKMMLLKSLISIPQHFGYPGYSPFIEEDIALAMLNLPEDRKVSRIWQRDYFRKNNVLFEEEKHAYTYQNSLNYYALTQHKLELLDINVLKEVIHIDYLQWINAKLQRIGSFQRIYQTLMHTPKVKGVMKMMGFKNELIQAYFAYTTLKPIEKLLKQRNYGT</sequence>
<dbReference type="EMBL" id="JAERTY010000009">
    <property type="protein sequence ID" value="MBL1410266.1"/>
    <property type="molecule type" value="Genomic_DNA"/>
</dbReference>
<name>A0ABS1R6E0_9SPHI</name>